<keyword evidence="4 6" id="KW-0808">Transferase</keyword>
<dbReference type="Gene3D" id="3.90.1150.10">
    <property type="entry name" value="Aspartate Aminotransferase, domain 1"/>
    <property type="match status" value="1"/>
</dbReference>
<comment type="cofactor">
    <cofactor evidence="1 6">
        <name>pyridoxal 5'-phosphate</name>
        <dbReference type="ChEBI" id="CHEBI:597326"/>
    </cofactor>
</comment>
<keyword evidence="5" id="KW-0663">Pyridoxal phosphate</keyword>
<dbReference type="SUPFAM" id="SSF53383">
    <property type="entry name" value="PLP-dependent transferases"/>
    <property type="match status" value="1"/>
</dbReference>
<dbReference type="FunFam" id="3.40.640.10:FF:000033">
    <property type="entry name" value="Aspartate aminotransferase"/>
    <property type="match status" value="1"/>
</dbReference>
<evidence type="ECO:0000256" key="1">
    <source>
        <dbReference type="ARBA" id="ARBA00001933"/>
    </source>
</evidence>
<evidence type="ECO:0000256" key="6">
    <source>
        <dbReference type="RuleBase" id="RU000481"/>
    </source>
</evidence>
<dbReference type="OrthoDB" id="9802328at2"/>
<keyword evidence="3 6" id="KW-0032">Aminotransferase</keyword>
<reference evidence="8 9" key="1">
    <citation type="journal article" date="2018" name="Int. J. Syst. Evol. Microbiol.">
        <title>Methylomusa anaerophila gen. nov., sp. nov., an anaerobic methanol-utilizing bacterium isolated from a microbial fuel cell.</title>
        <authorList>
            <person name="Amano N."/>
            <person name="Yamamuro A."/>
            <person name="Miyahara M."/>
            <person name="Kouzuma A."/>
            <person name="Abe T."/>
            <person name="Watanabe K."/>
        </authorList>
    </citation>
    <scope>NUCLEOTIDE SEQUENCE [LARGE SCALE GENOMIC DNA]</scope>
    <source>
        <strain evidence="8 9">MMFC1</strain>
    </source>
</reference>
<protein>
    <recommendedName>
        <fullName evidence="6">Aminotransferase</fullName>
        <ecNumber evidence="6">2.6.1.-</ecNumber>
    </recommendedName>
</protein>
<dbReference type="Gene3D" id="3.40.640.10">
    <property type="entry name" value="Type I PLP-dependent aspartate aminotransferase-like (Major domain)"/>
    <property type="match status" value="1"/>
</dbReference>
<evidence type="ECO:0000313" key="8">
    <source>
        <dbReference type="EMBL" id="BBB90267.1"/>
    </source>
</evidence>
<evidence type="ECO:0000256" key="2">
    <source>
        <dbReference type="ARBA" id="ARBA00007441"/>
    </source>
</evidence>
<gene>
    <name evidence="8" type="ORF">MAMMFC1_00915</name>
</gene>
<dbReference type="InterPro" id="IPR015422">
    <property type="entry name" value="PyrdxlP-dep_Trfase_small"/>
</dbReference>
<accession>A0A348AGR9</accession>
<dbReference type="GO" id="GO:0006520">
    <property type="term" value="P:amino acid metabolic process"/>
    <property type="evidence" value="ECO:0007669"/>
    <property type="project" value="InterPro"/>
</dbReference>
<organism evidence="8 9">
    <name type="scientific">Methylomusa anaerophila</name>
    <dbReference type="NCBI Taxonomy" id="1930071"/>
    <lineage>
        <taxon>Bacteria</taxon>
        <taxon>Bacillati</taxon>
        <taxon>Bacillota</taxon>
        <taxon>Negativicutes</taxon>
        <taxon>Selenomonadales</taxon>
        <taxon>Sporomusaceae</taxon>
        <taxon>Methylomusa</taxon>
    </lineage>
</organism>
<dbReference type="GO" id="GO:0008483">
    <property type="term" value="F:transaminase activity"/>
    <property type="evidence" value="ECO:0007669"/>
    <property type="project" value="UniProtKB-KW"/>
</dbReference>
<dbReference type="EC" id="2.6.1.-" evidence="6"/>
<name>A0A348AGR9_9FIRM</name>
<keyword evidence="9" id="KW-1185">Reference proteome</keyword>
<sequence length="394" mass="43786">MNKRLSRMDSNIGAEFRSQLEYYKRTGKQIIALNLGEPDFQTPEHICQAAIGAIENGFTKYTPIEGIYELREAICTKLREENHMEYTPDDIIVCTGAKQALANALCAICNEADEVLIPTPCWGSYPEMVKLVQATPVFVDTLENGSSVLTLDKIERRITPKTKAILLTNPHNPTGTVYSKELLQAIGNLANEGDFYIVADEIYEYLTYEGDFVSVAALGNAVKARTVTVNGLSKSFAMTGWRVGYAAGPKPVIDIMRLIQSYTTSNANSISQKAAVAALSGPREPIQTMVEEFDRRRRFIVERLKGIKGLSYISPQGAFYIMVNVAGYFGKSYKDYFIGDSTDFVMYILHETSVLLTPGVVFQAPAYVRIAYANSMTNLETAMDRLETALYLLK</sequence>
<dbReference type="AlphaFoldDB" id="A0A348AGR9"/>
<comment type="similarity">
    <text evidence="2 6">Belongs to the class-I pyridoxal-phosphate-dependent aminotransferase family.</text>
</comment>
<dbReference type="KEGG" id="mana:MAMMFC1_00915"/>
<dbReference type="InterPro" id="IPR015421">
    <property type="entry name" value="PyrdxlP-dep_Trfase_major"/>
</dbReference>
<dbReference type="InterPro" id="IPR004839">
    <property type="entry name" value="Aminotransferase_I/II_large"/>
</dbReference>
<dbReference type="InterPro" id="IPR050596">
    <property type="entry name" value="AspAT/PAT-like"/>
</dbReference>
<dbReference type="GO" id="GO:0030170">
    <property type="term" value="F:pyridoxal phosphate binding"/>
    <property type="evidence" value="ECO:0007669"/>
    <property type="project" value="InterPro"/>
</dbReference>
<evidence type="ECO:0000313" key="9">
    <source>
        <dbReference type="Proteomes" id="UP000276437"/>
    </source>
</evidence>
<dbReference type="InterPro" id="IPR004838">
    <property type="entry name" value="NHTrfase_class1_PyrdxlP-BS"/>
</dbReference>
<evidence type="ECO:0000256" key="4">
    <source>
        <dbReference type="ARBA" id="ARBA00022679"/>
    </source>
</evidence>
<dbReference type="RefSeq" id="WP_126306862.1">
    <property type="nucleotide sequence ID" value="NZ_AP018449.1"/>
</dbReference>
<dbReference type="EMBL" id="AP018449">
    <property type="protein sequence ID" value="BBB90267.1"/>
    <property type="molecule type" value="Genomic_DNA"/>
</dbReference>
<dbReference type="PANTHER" id="PTHR46383">
    <property type="entry name" value="ASPARTATE AMINOTRANSFERASE"/>
    <property type="match status" value="1"/>
</dbReference>
<dbReference type="PROSITE" id="PS00105">
    <property type="entry name" value="AA_TRANSFER_CLASS_1"/>
    <property type="match status" value="1"/>
</dbReference>
<evidence type="ECO:0000256" key="3">
    <source>
        <dbReference type="ARBA" id="ARBA00022576"/>
    </source>
</evidence>
<evidence type="ECO:0000256" key="5">
    <source>
        <dbReference type="ARBA" id="ARBA00022898"/>
    </source>
</evidence>
<dbReference type="PANTHER" id="PTHR46383:SF1">
    <property type="entry name" value="ASPARTATE AMINOTRANSFERASE"/>
    <property type="match status" value="1"/>
</dbReference>
<evidence type="ECO:0000259" key="7">
    <source>
        <dbReference type="Pfam" id="PF00155"/>
    </source>
</evidence>
<proteinExistence type="inferred from homology"/>
<dbReference type="InterPro" id="IPR015424">
    <property type="entry name" value="PyrdxlP-dep_Trfase"/>
</dbReference>
<feature type="domain" description="Aminotransferase class I/classII large" evidence="7">
    <location>
        <begin position="29"/>
        <end position="386"/>
    </location>
</feature>
<dbReference type="CDD" id="cd00609">
    <property type="entry name" value="AAT_like"/>
    <property type="match status" value="1"/>
</dbReference>
<dbReference type="Proteomes" id="UP000276437">
    <property type="component" value="Chromosome"/>
</dbReference>
<dbReference type="Pfam" id="PF00155">
    <property type="entry name" value="Aminotran_1_2"/>
    <property type="match status" value="1"/>
</dbReference>